<dbReference type="Gene3D" id="1.10.260.40">
    <property type="entry name" value="lambda repressor-like DNA-binding domains"/>
    <property type="match status" value="1"/>
</dbReference>
<dbReference type="SMART" id="SM00530">
    <property type="entry name" value="HTH_XRE"/>
    <property type="match status" value="1"/>
</dbReference>
<reference evidence="4" key="1">
    <citation type="submission" date="2016-11" db="EMBL/GenBank/DDBJ databases">
        <authorList>
            <person name="Varghese N."/>
            <person name="Submissions S."/>
        </authorList>
    </citation>
    <scope>NUCLEOTIDE SEQUENCE [LARGE SCALE GENOMIC DNA]</scope>
    <source>
        <strain evidence="4">DSM 19729</strain>
    </source>
</reference>
<protein>
    <submittedName>
        <fullName evidence="2 3">Helix-turn-helix</fullName>
    </submittedName>
</protein>
<dbReference type="InterPro" id="IPR010982">
    <property type="entry name" value="Lambda_DNA-bd_dom_sf"/>
</dbReference>
<evidence type="ECO:0000313" key="5">
    <source>
        <dbReference type="Proteomes" id="UP000237771"/>
    </source>
</evidence>
<keyword evidence="5" id="KW-1185">Reference proteome</keyword>
<dbReference type="AlphaFoldDB" id="A0A1M5U366"/>
<evidence type="ECO:0000313" key="4">
    <source>
        <dbReference type="Proteomes" id="UP000184384"/>
    </source>
</evidence>
<evidence type="ECO:0000313" key="3">
    <source>
        <dbReference type="EMBL" id="SHH57409.1"/>
    </source>
</evidence>
<dbReference type="PROSITE" id="PS50943">
    <property type="entry name" value="HTH_CROC1"/>
    <property type="match status" value="1"/>
</dbReference>
<dbReference type="SUPFAM" id="SSF47413">
    <property type="entry name" value="lambda repressor-like DNA-binding domains"/>
    <property type="match status" value="1"/>
</dbReference>
<dbReference type="CDD" id="cd00093">
    <property type="entry name" value="HTH_XRE"/>
    <property type="match status" value="1"/>
</dbReference>
<dbReference type="Proteomes" id="UP000237771">
    <property type="component" value="Unassembled WGS sequence"/>
</dbReference>
<gene>
    <name evidence="2" type="ORF">BC624_11520</name>
    <name evidence="3" type="ORF">SAMN05443373_11720</name>
</gene>
<dbReference type="RefSeq" id="WP_072946089.1">
    <property type="nucleotide sequence ID" value="NZ_FQWO01000017.1"/>
</dbReference>
<evidence type="ECO:0000313" key="2">
    <source>
        <dbReference type="EMBL" id="PRZ19601.1"/>
    </source>
</evidence>
<dbReference type="GO" id="GO:0003677">
    <property type="term" value="F:DNA binding"/>
    <property type="evidence" value="ECO:0007669"/>
    <property type="project" value="InterPro"/>
</dbReference>
<dbReference type="EMBL" id="FQWO01000017">
    <property type="protein sequence ID" value="SHH57409.1"/>
    <property type="molecule type" value="Genomic_DNA"/>
</dbReference>
<reference evidence="3" key="2">
    <citation type="submission" date="2016-11" db="EMBL/GenBank/DDBJ databases">
        <authorList>
            <person name="Jaros S."/>
            <person name="Januszkiewicz K."/>
            <person name="Wedrychowicz H."/>
        </authorList>
    </citation>
    <scope>NUCLEOTIDE SEQUENCE [LARGE SCALE GENOMIC DNA]</scope>
    <source>
        <strain evidence="3">DSM 19729</strain>
    </source>
</reference>
<reference evidence="2 5" key="3">
    <citation type="submission" date="2018-03" db="EMBL/GenBank/DDBJ databases">
        <title>Genomic Encyclopedia of Archaeal and Bacterial Type Strains, Phase II (KMG-II): from individual species to whole genera.</title>
        <authorList>
            <person name="Goeker M."/>
        </authorList>
    </citation>
    <scope>NUCLEOTIDE SEQUENCE [LARGE SCALE GENOMIC DNA]</scope>
    <source>
        <strain evidence="2 5">DSM 17797</strain>
    </source>
</reference>
<name>A0A1M5U366_9FLAO</name>
<accession>A0A1M5U366</accession>
<dbReference type="OrthoDB" id="7865033at2"/>
<dbReference type="InterPro" id="IPR001387">
    <property type="entry name" value="Cro/C1-type_HTH"/>
</dbReference>
<sequence length="87" mass="10408">MKLNRLKNVFDDQKIKNRVIAVYLGKSESTISLWRNNKRQPSLEEFYQIAKLLRVNIHSLIESTNWKDETAETYKDFAKKYIDKKNT</sequence>
<dbReference type="Pfam" id="PF01381">
    <property type="entry name" value="HTH_3"/>
    <property type="match status" value="1"/>
</dbReference>
<feature type="domain" description="HTH cro/C1-type" evidence="1">
    <location>
        <begin position="21"/>
        <end position="60"/>
    </location>
</feature>
<dbReference type="EMBL" id="PVUB01000015">
    <property type="protein sequence ID" value="PRZ19601.1"/>
    <property type="molecule type" value="Genomic_DNA"/>
</dbReference>
<evidence type="ECO:0000259" key="1">
    <source>
        <dbReference type="PROSITE" id="PS50943"/>
    </source>
</evidence>
<organism evidence="3 4">
    <name type="scientific">Flavobacterium granuli</name>
    <dbReference type="NCBI Taxonomy" id="280093"/>
    <lineage>
        <taxon>Bacteria</taxon>
        <taxon>Pseudomonadati</taxon>
        <taxon>Bacteroidota</taxon>
        <taxon>Flavobacteriia</taxon>
        <taxon>Flavobacteriales</taxon>
        <taxon>Flavobacteriaceae</taxon>
        <taxon>Flavobacterium</taxon>
    </lineage>
</organism>
<proteinExistence type="predicted"/>
<dbReference type="Proteomes" id="UP000184384">
    <property type="component" value="Unassembled WGS sequence"/>
</dbReference>